<protein>
    <submittedName>
        <fullName evidence="12">Oxidoreductase</fullName>
    </submittedName>
</protein>
<dbReference type="PRINTS" id="PR00409">
    <property type="entry name" value="PHDIOXRDTASE"/>
</dbReference>
<dbReference type="Proteomes" id="UP000523139">
    <property type="component" value="Unassembled WGS sequence"/>
</dbReference>
<dbReference type="InterPro" id="IPR001041">
    <property type="entry name" value="2Fe-2S_ferredoxin-type"/>
</dbReference>
<evidence type="ECO:0000256" key="3">
    <source>
        <dbReference type="ARBA" id="ARBA00022630"/>
    </source>
</evidence>
<dbReference type="RefSeq" id="WP_168888202.1">
    <property type="nucleotide sequence ID" value="NZ_JABAHY010000013.1"/>
</dbReference>
<keyword evidence="7" id="KW-0560">Oxidoreductase</keyword>
<evidence type="ECO:0000256" key="9">
    <source>
        <dbReference type="ARBA" id="ARBA00023014"/>
    </source>
</evidence>
<dbReference type="EMBL" id="JABAHY010000013">
    <property type="protein sequence ID" value="NLS10721.1"/>
    <property type="molecule type" value="Genomic_DNA"/>
</dbReference>
<evidence type="ECO:0000256" key="4">
    <source>
        <dbReference type="ARBA" id="ARBA00022643"/>
    </source>
</evidence>
<evidence type="ECO:0000256" key="7">
    <source>
        <dbReference type="ARBA" id="ARBA00023002"/>
    </source>
</evidence>
<dbReference type="InterPro" id="IPR036010">
    <property type="entry name" value="2Fe-2S_ferredoxin-like_sf"/>
</dbReference>
<dbReference type="Pfam" id="PF22290">
    <property type="entry name" value="DmmA-like_N"/>
    <property type="match status" value="1"/>
</dbReference>
<sequence>MTDQRRLRVTEVRSLCPEIRQITLEPLEGTALMGFQPGSHLILHAGEHRNAYSLTGDGIMPSRYTVSVLKRNDDGGSAWLHQHLAPGSEITAEGPVSMFAPVHNQQHALLVAGGIGITPVLSHASALAALQKSAEVIYAYKPHRAAHVDQLREICHSAGFRLTEVTSAGNCRKALRDRMSDQPVGSHAYVCGPMSMLESFLEIGAAAGWPEYRLHLERFEAPELDPGEEFALRVSGSPEDLRVPVGVSILETLESAGYSVPNMCRQGVCGQCQISVRSAGSLEHRDYVLTEEEKAAGGSLMVCVSRGTDVEVAL</sequence>
<dbReference type="PROSITE" id="PS51384">
    <property type="entry name" value="FAD_FR"/>
    <property type="match status" value="1"/>
</dbReference>
<dbReference type="InterPro" id="IPR012675">
    <property type="entry name" value="Beta-grasp_dom_sf"/>
</dbReference>
<evidence type="ECO:0000256" key="1">
    <source>
        <dbReference type="ARBA" id="ARBA00001917"/>
    </source>
</evidence>
<dbReference type="InterPro" id="IPR006058">
    <property type="entry name" value="2Fe2S_fd_BS"/>
</dbReference>
<dbReference type="Gene3D" id="3.40.50.80">
    <property type="entry name" value="Nucleotide-binding domain of ferredoxin-NADP reductase (FNR) module"/>
    <property type="match status" value="1"/>
</dbReference>
<evidence type="ECO:0000313" key="13">
    <source>
        <dbReference type="Proteomes" id="UP000523139"/>
    </source>
</evidence>
<dbReference type="PROSITE" id="PS51085">
    <property type="entry name" value="2FE2S_FER_2"/>
    <property type="match status" value="1"/>
</dbReference>
<gene>
    <name evidence="12" type="ORF">HGQ17_12105</name>
</gene>
<name>A0A7X8YEU1_9MICC</name>
<keyword evidence="13" id="KW-1185">Reference proteome</keyword>
<dbReference type="PANTHER" id="PTHR47354">
    <property type="entry name" value="NADH OXIDOREDUCTASE HCR"/>
    <property type="match status" value="1"/>
</dbReference>
<reference evidence="12 13" key="1">
    <citation type="submission" date="2020-04" db="EMBL/GenBank/DDBJ databases">
        <title>Nesterenkonia sp. nov., isolated from marine sediment.</title>
        <authorList>
            <person name="Zhang G."/>
        </authorList>
    </citation>
    <scope>NUCLEOTIDE SEQUENCE [LARGE SCALE GENOMIC DNA]</scope>
    <source>
        <strain evidence="12 13">MY13</strain>
    </source>
</reference>
<evidence type="ECO:0000256" key="2">
    <source>
        <dbReference type="ARBA" id="ARBA00001974"/>
    </source>
</evidence>
<dbReference type="CDD" id="cd06185">
    <property type="entry name" value="PDR_like"/>
    <property type="match status" value="1"/>
</dbReference>
<dbReference type="GO" id="GO:0046872">
    <property type="term" value="F:metal ion binding"/>
    <property type="evidence" value="ECO:0007669"/>
    <property type="project" value="UniProtKB-KW"/>
</dbReference>
<proteinExistence type="predicted"/>
<feature type="domain" description="FAD-binding FR-type" evidence="11">
    <location>
        <begin position="2"/>
        <end position="102"/>
    </location>
</feature>
<keyword evidence="4" id="KW-0288">FMN</keyword>
<keyword evidence="6" id="KW-0479">Metal-binding</keyword>
<evidence type="ECO:0000256" key="8">
    <source>
        <dbReference type="ARBA" id="ARBA00023004"/>
    </source>
</evidence>
<dbReference type="AlphaFoldDB" id="A0A7X8YEU1"/>
<dbReference type="InterPro" id="IPR054582">
    <property type="entry name" value="DmmA-like_N"/>
</dbReference>
<evidence type="ECO:0000256" key="5">
    <source>
        <dbReference type="ARBA" id="ARBA00022714"/>
    </source>
</evidence>
<evidence type="ECO:0000259" key="10">
    <source>
        <dbReference type="PROSITE" id="PS51085"/>
    </source>
</evidence>
<dbReference type="CDD" id="cd00207">
    <property type="entry name" value="fer2"/>
    <property type="match status" value="1"/>
</dbReference>
<comment type="cofactor">
    <cofactor evidence="1">
        <name>FMN</name>
        <dbReference type="ChEBI" id="CHEBI:58210"/>
    </cofactor>
</comment>
<organism evidence="12 13">
    <name type="scientific">Nesterenkonia sedimenti</name>
    <dbReference type="NCBI Taxonomy" id="1463632"/>
    <lineage>
        <taxon>Bacteria</taxon>
        <taxon>Bacillati</taxon>
        <taxon>Actinomycetota</taxon>
        <taxon>Actinomycetes</taxon>
        <taxon>Micrococcales</taxon>
        <taxon>Micrococcaceae</taxon>
        <taxon>Nesterenkonia</taxon>
    </lineage>
</organism>
<dbReference type="Gene3D" id="3.10.20.30">
    <property type="match status" value="1"/>
</dbReference>
<feature type="domain" description="2Fe-2S ferredoxin-type" evidence="10">
    <location>
        <begin position="228"/>
        <end position="314"/>
    </location>
</feature>
<dbReference type="InterPro" id="IPR050415">
    <property type="entry name" value="MRET"/>
</dbReference>
<keyword evidence="9" id="KW-0411">Iron-sulfur</keyword>
<dbReference type="PROSITE" id="PS00197">
    <property type="entry name" value="2FE2S_FER_1"/>
    <property type="match status" value="1"/>
</dbReference>
<comment type="cofactor">
    <cofactor evidence="2">
        <name>FAD</name>
        <dbReference type="ChEBI" id="CHEBI:57692"/>
    </cofactor>
</comment>
<dbReference type="SUPFAM" id="SSF63380">
    <property type="entry name" value="Riboflavin synthase domain-like"/>
    <property type="match status" value="1"/>
</dbReference>
<dbReference type="Gene3D" id="2.40.30.10">
    <property type="entry name" value="Translation factors"/>
    <property type="match status" value="1"/>
</dbReference>
<dbReference type="GO" id="GO:0051537">
    <property type="term" value="F:2 iron, 2 sulfur cluster binding"/>
    <property type="evidence" value="ECO:0007669"/>
    <property type="project" value="UniProtKB-KW"/>
</dbReference>
<dbReference type="GO" id="GO:0016491">
    <property type="term" value="F:oxidoreductase activity"/>
    <property type="evidence" value="ECO:0007669"/>
    <property type="project" value="UniProtKB-KW"/>
</dbReference>
<dbReference type="InterPro" id="IPR017927">
    <property type="entry name" value="FAD-bd_FR_type"/>
</dbReference>
<keyword evidence="5" id="KW-0001">2Fe-2S</keyword>
<keyword evidence="8" id="KW-0408">Iron</keyword>
<dbReference type="PANTHER" id="PTHR47354:SF1">
    <property type="entry name" value="CARNITINE MONOOXYGENASE REDUCTASE SUBUNIT"/>
    <property type="match status" value="1"/>
</dbReference>
<dbReference type="SUPFAM" id="SSF54292">
    <property type="entry name" value="2Fe-2S ferredoxin-like"/>
    <property type="match status" value="1"/>
</dbReference>
<dbReference type="InterPro" id="IPR017938">
    <property type="entry name" value="Riboflavin_synthase-like_b-brl"/>
</dbReference>
<dbReference type="InterPro" id="IPR039261">
    <property type="entry name" value="FNR_nucleotide-bd"/>
</dbReference>
<evidence type="ECO:0000256" key="6">
    <source>
        <dbReference type="ARBA" id="ARBA00022723"/>
    </source>
</evidence>
<comment type="caution">
    <text evidence="12">The sequence shown here is derived from an EMBL/GenBank/DDBJ whole genome shotgun (WGS) entry which is preliminary data.</text>
</comment>
<evidence type="ECO:0000259" key="11">
    <source>
        <dbReference type="PROSITE" id="PS51384"/>
    </source>
</evidence>
<accession>A0A7X8YEU1</accession>
<keyword evidence="3" id="KW-0285">Flavoprotein</keyword>
<dbReference type="SUPFAM" id="SSF52343">
    <property type="entry name" value="Ferredoxin reductase-like, C-terminal NADP-linked domain"/>
    <property type="match status" value="1"/>
</dbReference>
<dbReference type="Pfam" id="PF00111">
    <property type="entry name" value="Fer2"/>
    <property type="match status" value="1"/>
</dbReference>
<evidence type="ECO:0000313" key="12">
    <source>
        <dbReference type="EMBL" id="NLS10721.1"/>
    </source>
</evidence>